<dbReference type="OrthoDB" id="9775207at2"/>
<feature type="transmembrane region" description="Helical" evidence="7">
    <location>
        <begin position="160"/>
        <end position="178"/>
    </location>
</feature>
<comment type="caution">
    <text evidence="11">The sequence shown here is derived from an EMBL/GenBank/DDBJ whole genome shotgun (WGS) entry which is preliminary data.</text>
</comment>
<dbReference type="Pfam" id="PF00924">
    <property type="entry name" value="MS_channel_2nd"/>
    <property type="match status" value="1"/>
</dbReference>
<feature type="domain" description="Mechanosensitive ion channel MscS" evidence="8">
    <location>
        <begin position="181"/>
        <end position="247"/>
    </location>
</feature>
<dbReference type="InterPro" id="IPR010920">
    <property type="entry name" value="LSM_dom_sf"/>
</dbReference>
<dbReference type="SUPFAM" id="SSF82861">
    <property type="entry name" value="Mechanosensitive channel protein MscS (YggB), transmembrane region"/>
    <property type="match status" value="1"/>
</dbReference>
<dbReference type="Gene3D" id="1.10.287.1260">
    <property type="match status" value="1"/>
</dbReference>
<dbReference type="PANTHER" id="PTHR30566">
    <property type="entry name" value="YNAI-RELATED MECHANOSENSITIVE ION CHANNEL"/>
    <property type="match status" value="1"/>
</dbReference>
<dbReference type="Gene3D" id="3.30.70.100">
    <property type="match status" value="1"/>
</dbReference>
<keyword evidence="12" id="KW-1185">Reference proteome</keyword>
<evidence type="ECO:0000256" key="4">
    <source>
        <dbReference type="ARBA" id="ARBA00022692"/>
    </source>
</evidence>
<feature type="transmembrane region" description="Helical" evidence="7">
    <location>
        <begin position="138"/>
        <end position="154"/>
    </location>
</feature>
<dbReference type="InterPro" id="IPR049142">
    <property type="entry name" value="MS_channel_1st"/>
</dbReference>
<evidence type="ECO:0000256" key="3">
    <source>
        <dbReference type="ARBA" id="ARBA00022475"/>
    </source>
</evidence>
<evidence type="ECO:0000259" key="10">
    <source>
        <dbReference type="Pfam" id="PF21088"/>
    </source>
</evidence>
<organism evidence="11 12">
    <name type="scientific">Bordetella genomosp. 10</name>
    <dbReference type="NCBI Taxonomy" id="1416804"/>
    <lineage>
        <taxon>Bacteria</taxon>
        <taxon>Pseudomonadati</taxon>
        <taxon>Pseudomonadota</taxon>
        <taxon>Betaproteobacteria</taxon>
        <taxon>Burkholderiales</taxon>
        <taxon>Alcaligenaceae</taxon>
        <taxon>Bordetella</taxon>
    </lineage>
</organism>
<dbReference type="SUPFAM" id="SSF50182">
    <property type="entry name" value="Sm-like ribonucleoproteins"/>
    <property type="match status" value="1"/>
</dbReference>
<dbReference type="GO" id="GO:0005886">
    <property type="term" value="C:plasma membrane"/>
    <property type="evidence" value="ECO:0007669"/>
    <property type="project" value="UniProtKB-SubCell"/>
</dbReference>
<dbReference type="InterPro" id="IPR011014">
    <property type="entry name" value="MscS_channel_TM-2"/>
</dbReference>
<name>A0A261SJ96_9BORD</name>
<keyword evidence="5 7" id="KW-1133">Transmembrane helix</keyword>
<sequence>MRKWLDIRAFMGIPALDWLYAAAATLLGFFILTYLLRFVVDRAQALARRTRSRYAQILVDVLRGTSKTTLFIAALIIGAKFLPLTERWDSRLDHVWFLVIGFQIALWINRGVGIWTASRLAATGDVVHNPVITTMTAWTLRALLWSILLLAVLANMGVNITAFVASLGVGGVAVALAVQSILSDLFASLAIGLDKPFELGDFVVFNDIAGSIEHIGLKTTRIRSLSGEQIVCGNTELLKNTLHNYKRMKERRILFTFGISYDARPEQLRQVPDMVRQAVEAAGDTRFDRAHFKGFGTQDLTYEVVYYVTDPSYNLYMDVQQKVNLDIMEGLERLELAFALPMRNIHVVRR</sequence>
<dbReference type="Pfam" id="PF21088">
    <property type="entry name" value="MS_channel_1st"/>
    <property type="match status" value="1"/>
</dbReference>
<dbReference type="Gene3D" id="2.30.30.60">
    <property type="match status" value="1"/>
</dbReference>
<dbReference type="SUPFAM" id="SSF82689">
    <property type="entry name" value="Mechanosensitive channel protein MscS (YggB), C-terminal domain"/>
    <property type="match status" value="1"/>
</dbReference>
<dbReference type="InterPro" id="IPR011066">
    <property type="entry name" value="MscS_channel_C_sf"/>
</dbReference>
<evidence type="ECO:0000256" key="1">
    <source>
        <dbReference type="ARBA" id="ARBA00004651"/>
    </source>
</evidence>
<evidence type="ECO:0000256" key="6">
    <source>
        <dbReference type="ARBA" id="ARBA00023136"/>
    </source>
</evidence>
<comment type="similarity">
    <text evidence="2">Belongs to the MscS (TC 1.A.23) family.</text>
</comment>
<evidence type="ECO:0000259" key="9">
    <source>
        <dbReference type="Pfam" id="PF21082"/>
    </source>
</evidence>
<evidence type="ECO:0000313" key="11">
    <source>
        <dbReference type="EMBL" id="OZI37508.1"/>
    </source>
</evidence>
<evidence type="ECO:0000256" key="5">
    <source>
        <dbReference type="ARBA" id="ARBA00022989"/>
    </source>
</evidence>
<dbReference type="Proteomes" id="UP000216020">
    <property type="component" value="Unassembled WGS sequence"/>
</dbReference>
<protein>
    <submittedName>
        <fullName evidence="11">Mechanosensitive ion channel protein MscS</fullName>
    </submittedName>
</protein>
<comment type="subcellular location">
    <subcellularLocation>
        <location evidence="1">Cell membrane</location>
        <topology evidence="1">Multi-pass membrane protein</topology>
    </subcellularLocation>
</comment>
<keyword evidence="3" id="KW-1003">Cell membrane</keyword>
<dbReference type="InterPro" id="IPR049278">
    <property type="entry name" value="MS_channel_C"/>
</dbReference>
<feature type="domain" description="Mechanosensitive ion channel MscS C-terminal" evidence="9">
    <location>
        <begin position="254"/>
        <end position="333"/>
    </location>
</feature>
<dbReference type="PANTHER" id="PTHR30566:SF25">
    <property type="entry name" value="INNER MEMBRANE PROTEIN"/>
    <property type="match status" value="1"/>
</dbReference>
<dbReference type="InterPro" id="IPR006685">
    <property type="entry name" value="MscS_channel_2nd"/>
</dbReference>
<gene>
    <name evidence="11" type="ORF">CAL29_03625</name>
</gene>
<feature type="domain" description="Mechanosensitive ion channel transmembrane helices 2/3" evidence="10">
    <location>
        <begin position="139"/>
        <end position="179"/>
    </location>
</feature>
<proteinExistence type="inferred from homology"/>
<dbReference type="InterPro" id="IPR023408">
    <property type="entry name" value="MscS_beta-dom_sf"/>
</dbReference>
<dbReference type="AlphaFoldDB" id="A0A261SJ96"/>
<dbReference type="EMBL" id="NEVM01000001">
    <property type="protein sequence ID" value="OZI37508.1"/>
    <property type="molecule type" value="Genomic_DNA"/>
</dbReference>
<keyword evidence="6 7" id="KW-0472">Membrane</keyword>
<feature type="transmembrane region" description="Helical" evidence="7">
    <location>
        <begin position="20"/>
        <end position="40"/>
    </location>
</feature>
<accession>A0A261SJ96</accession>
<evidence type="ECO:0000256" key="2">
    <source>
        <dbReference type="ARBA" id="ARBA00008017"/>
    </source>
</evidence>
<evidence type="ECO:0000259" key="8">
    <source>
        <dbReference type="Pfam" id="PF00924"/>
    </source>
</evidence>
<evidence type="ECO:0000256" key="7">
    <source>
        <dbReference type="SAM" id="Phobius"/>
    </source>
</evidence>
<dbReference type="Pfam" id="PF21082">
    <property type="entry name" value="MS_channel_3rd"/>
    <property type="match status" value="1"/>
</dbReference>
<keyword evidence="4 7" id="KW-0812">Transmembrane</keyword>
<dbReference type="RefSeq" id="WP_094851614.1">
    <property type="nucleotide sequence ID" value="NZ_NEVM01000001.1"/>
</dbReference>
<evidence type="ECO:0000313" key="12">
    <source>
        <dbReference type="Proteomes" id="UP000216020"/>
    </source>
</evidence>
<feature type="transmembrane region" description="Helical" evidence="7">
    <location>
        <begin position="94"/>
        <end position="117"/>
    </location>
</feature>
<reference evidence="12" key="1">
    <citation type="submission" date="2017-05" db="EMBL/GenBank/DDBJ databases">
        <title>Complete and WGS of Bordetella genogroups.</title>
        <authorList>
            <person name="Spilker T."/>
            <person name="Lipuma J."/>
        </authorList>
    </citation>
    <scope>NUCLEOTIDE SEQUENCE [LARGE SCALE GENOMIC DNA]</scope>
    <source>
        <strain evidence="12">AU16122</strain>
    </source>
</reference>
<dbReference type="GO" id="GO:0008381">
    <property type="term" value="F:mechanosensitive monoatomic ion channel activity"/>
    <property type="evidence" value="ECO:0007669"/>
    <property type="project" value="UniProtKB-ARBA"/>
</dbReference>